<proteinExistence type="predicted"/>
<reference evidence="1" key="3">
    <citation type="submission" date="2023-07" db="EMBL/GenBank/DDBJ databases">
        <title>An improved reference 1 genome and first organelle genomes of Quercus suber.</title>
        <authorList>
            <consortium name="Genosuber Consortium"/>
            <person name="Usie A."/>
            <person name="Serra O."/>
            <person name="Barros P."/>
        </authorList>
    </citation>
    <scope>NUCLEOTIDE SEQUENCE</scope>
    <source>
        <strain evidence="1">HL8</strain>
        <tissue evidence="1">Leaves</tissue>
    </source>
</reference>
<evidence type="ECO:0000313" key="1">
    <source>
        <dbReference type="EMBL" id="KAK7859573.1"/>
    </source>
</evidence>
<name>A0AAW0M9Y8_QUESU</name>
<comment type="caution">
    <text evidence="1">The sequence shown here is derived from an EMBL/GenBank/DDBJ whole genome shotgun (WGS) entry which is preliminary data.</text>
</comment>
<gene>
    <name evidence="1" type="ORF">CFP56_005909</name>
</gene>
<organism evidence="1">
    <name type="scientific">Quercus suber</name>
    <name type="common">Cork oak</name>
    <dbReference type="NCBI Taxonomy" id="58331"/>
    <lineage>
        <taxon>Eukaryota</taxon>
        <taxon>Viridiplantae</taxon>
        <taxon>Streptophyta</taxon>
        <taxon>Embryophyta</taxon>
        <taxon>Tracheophyta</taxon>
        <taxon>Spermatophyta</taxon>
        <taxon>Magnoliopsida</taxon>
        <taxon>eudicotyledons</taxon>
        <taxon>Gunneridae</taxon>
        <taxon>Pentapetalae</taxon>
        <taxon>rosids</taxon>
        <taxon>fabids</taxon>
        <taxon>Fagales</taxon>
        <taxon>Fagaceae</taxon>
        <taxon>Quercus</taxon>
    </lineage>
</organism>
<reference evidence="1" key="1">
    <citation type="submission" date="2017-12" db="EMBL/GenBank/DDBJ databases">
        <authorList>
            <person name="Barbosa P."/>
            <person name="Usie A."/>
            <person name="Ramos A.M."/>
        </authorList>
    </citation>
    <scope>NUCLEOTIDE SEQUENCE</scope>
    <source>
        <strain evidence="1">HL8</strain>
        <tissue evidence="1">Leaves</tissue>
    </source>
</reference>
<sequence length="86" mass="9338">MGFEEDNVFEEDKEAVDMGFIDSKKTMSWLCGLLAEDNCVDDAKDLLLVPPVRIGGSEPVAVAMGICCWVLDDIPSGIGVCFGMYD</sequence>
<dbReference type="AlphaFoldDB" id="A0AAW0M9Y8"/>
<protein>
    <submittedName>
        <fullName evidence="1">Uncharacterized protein</fullName>
    </submittedName>
</protein>
<dbReference type="EMBL" id="PKMF04000012">
    <property type="protein sequence ID" value="KAK7859573.1"/>
    <property type="molecule type" value="Genomic_DNA"/>
</dbReference>
<reference evidence="1" key="2">
    <citation type="journal article" date="2018" name="Sci. Data">
        <title>The draft genome sequence of cork oak.</title>
        <authorList>
            <person name="Ramos A.M."/>
            <person name="Usie A."/>
            <person name="Barbosa P."/>
            <person name="Barros P.M."/>
            <person name="Capote T."/>
            <person name="Chaves I."/>
            <person name="Simoes F."/>
            <person name="Abreu I."/>
            <person name="Carrasquinho I."/>
            <person name="Faro C."/>
            <person name="Guimaraes J.B."/>
            <person name="Mendonca D."/>
            <person name="Nobrega F."/>
            <person name="Rodrigues L."/>
            <person name="Saibo N.J.M."/>
            <person name="Varela M.C."/>
            <person name="Egas C."/>
            <person name="Matos J."/>
            <person name="Miguel C.M."/>
            <person name="Oliveira M.M."/>
            <person name="Ricardo C.P."/>
            <person name="Goncalves S."/>
        </authorList>
    </citation>
    <scope>NUCLEOTIDE SEQUENCE [LARGE SCALE GENOMIC DNA]</scope>
    <source>
        <strain evidence="1">HL8</strain>
    </source>
</reference>
<accession>A0AAW0M9Y8</accession>